<keyword evidence="3 6" id="KW-1133">Transmembrane helix</keyword>
<name>A0AAW2IJ64_9NEOP</name>
<feature type="transmembrane region" description="Helical" evidence="6">
    <location>
        <begin position="131"/>
        <end position="153"/>
    </location>
</feature>
<feature type="region of interest" description="Disordered" evidence="5">
    <location>
        <begin position="1"/>
        <end position="25"/>
    </location>
</feature>
<accession>A0AAW2IJ64</accession>
<feature type="transmembrane region" description="Helical" evidence="6">
    <location>
        <begin position="451"/>
        <end position="474"/>
    </location>
</feature>
<dbReference type="PANTHER" id="PTHR23507">
    <property type="entry name" value="ZGC:174356"/>
    <property type="match status" value="1"/>
</dbReference>
<feature type="transmembrane region" description="Helical" evidence="6">
    <location>
        <begin position="289"/>
        <end position="307"/>
    </location>
</feature>
<dbReference type="Gene3D" id="1.20.1250.20">
    <property type="entry name" value="MFS general substrate transporter like domains"/>
    <property type="match status" value="1"/>
</dbReference>
<feature type="transmembrane region" description="Helical" evidence="6">
    <location>
        <begin position="419"/>
        <end position="439"/>
    </location>
</feature>
<evidence type="ECO:0000256" key="3">
    <source>
        <dbReference type="ARBA" id="ARBA00022989"/>
    </source>
</evidence>
<dbReference type="Pfam" id="PF07690">
    <property type="entry name" value="MFS_1"/>
    <property type="match status" value="1"/>
</dbReference>
<evidence type="ECO:0000256" key="5">
    <source>
        <dbReference type="SAM" id="MobiDB-lite"/>
    </source>
</evidence>
<evidence type="ECO:0000256" key="6">
    <source>
        <dbReference type="SAM" id="Phobius"/>
    </source>
</evidence>
<feature type="transmembrane region" description="Helical" evidence="6">
    <location>
        <begin position="226"/>
        <end position="250"/>
    </location>
</feature>
<dbReference type="EMBL" id="JARGDH010000001">
    <property type="protein sequence ID" value="KAL0281619.1"/>
    <property type="molecule type" value="Genomic_DNA"/>
</dbReference>
<evidence type="ECO:0000256" key="1">
    <source>
        <dbReference type="ARBA" id="ARBA00004141"/>
    </source>
</evidence>
<reference evidence="7" key="1">
    <citation type="journal article" date="2024" name="Gigascience">
        <title>Chromosome-level genome of the poultry shaft louse Menopon gallinae provides insight into the host-switching and adaptive evolution of parasitic lice.</title>
        <authorList>
            <person name="Xu Y."/>
            <person name="Ma L."/>
            <person name="Liu S."/>
            <person name="Liang Y."/>
            <person name="Liu Q."/>
            <person name="He Z."/>
            <person name="Tian L."/>
            <person name="Duan Y."/>
            <person name="Cai W."/>
            <person name="Li H."/>
            <person name="Song F."/>
        </authorList>
    </citation>
    <scope>NUCLEOTIDE SEQUENCE</scope>
    <source>
        <strain evidence="7">Cailab_2023a</strain>
    </source>
</reference>
<dbReference type="InterPro" id="IPR011701">
    <property type="entry name" value="MFS"/>
</dbReference>
<dbReference type="InterPro" id="IPR036259">
    <property type="entry name" value="MFS_trans_sf"/>
</dbReference>
<feature type="transmembrane region" description="Helical" evidence="6">
    <location>
        <begin position="197"/>
        <end position="220"/>
    </location>
</feature>
<dbReference type="GO" id="GO:0016020">
    <property type="term" value="C:membrane"/>
    <property type="evidence" value="ECO:0007669"/>
    <property type="project" value="UniProtKB-SubCell"/>
</dbReference>
<organism evidence="7">
    <name type="scientific">Menopon gallinae</name>
    <name type="common">poultry shaft louse</name>
    <dbReference type="NCBI Taxonomy" id="328185"/>
    <lineage>
        <taxon>Eukaryota</taxon>
        <taxon>Metazoa</taxon>
        <taxon>Ecdysozoa</taxon>
        <taxon>Arthropoda</taxon>
        <taxon>Hexapoda</taxon>
        <taxon>Insecta</taxon>
        <taxon>Pterygota</taxon>
        <taxon>Neoptera</taxon>
        <taxon>Paraneoptera</taxon>
        <taxon>Psocodea</taxon>
        <taxon>Troctomorpha</taxon>
        <taxon>Phthiraptera</taxon>
        <taxon>Amblycera</taxon>
        <taxon>Menoponidae</taxon>
        <taxon>Menopon</taxon>
    </lineage>
</organism>
<evidence type="ECO:0008006" key="8">
    <source>
        <dbReference type="Google" id="ProtNLM"/>
    </source>
</evidence>
<dbReference type="SUPFAM" id="SSF103473">
    <property type="entry name" value="MFS general substrate transporter"/>
    <property type="match status" value="1"/>
</dbReference>
<comment type="caution">
    <text evidence="7">The sequence shown here is derived from an EMBL/GenBank/DDBJ whole genome shotgun (WGS) entry which is preliminary data.</text>
</comment>
<evidence type="ECO:0000256" key="2">
    <source>
        <dbReference type="ARBA" id="ARBA00022692"/>
    </source>
</evidence>
<feature type="transmembrane region" description="Helical" evidence="6">
    <location>
        <begin position="327"/>
        <end position="349"/>
    </location>
</feature>
<feature type="transmembrane region" description="Helical" evidence="6">
    <location>
        <begin position="358"/>
        <end position="379"/>
    </location>
</feature>
<protein>
    <recommendedName>
        <fullName evidence="8">Proton-coupled folate transporter</fullName>
    </recommendedName>
</protein>
<dbReference type="EMBL" id="JARGDH010000001">
    <property type="protein sequence ID" value="KAL0281618.1"/>
    <property type="molecule type" value="Genomic_DNA"/>
</dbReference>
<gene>
    <name evidence="7" type="ORF">PYX00_002552</name>
</gene>
<dbReference type="GO" id="GO:0022857">
    <property type="term" value="F:transmembrane transporter activity"/>
    <property type="evidence" value="ECO:0007669"/>
    <property type="project" value="InterPro"/>
</dbReference>
<proteinExistence type="predicted"/>
<sequence length="487" mass="53940">MEDSLWTTDTNNLIEEENNETGQRPNKCSSLWSKINITIEPAVFALFLAANLSEFIITNLIMERICEVELKLNKTECSYLGSNTDEGRRIEALVQPYASVLLTGKNLLSSIVPAIMSLFLGPWSDYNGRKLILLAPMLGLAASFLIYAGFSYFPNIAPAYFLLATLPFSFSGGYINFVSVTYSYISDVSCEENRAVRLGLVEASLYVGILVGVISNYQVYNIDRQYGYIITLSISALISLLAFLYTLCLVPESIHQGESSRNESRLFQLKFVKEMFVTSFKPRANNGRALICLSIIVLTTAIVAMEGEGNLIYLFARLQFGWDLKKFTIWSSVHIATSFIGLLLGCVVLTKVFKISDIVLVLVSFLMKFVECTIYGTVPSSAPNVMFWAQLAGLLGAVAGPGLRSVVSKAVPKEEVGKVFFLATSCESLFPLAFTPLYTTLYNLTMKSLPGAFFLLSASFFFLDLIICSIIYYIQGRSAVEGHSRMD</sequence>
<comment type="subcellular location">
    <subcellularLocation>
        <location evidence="1">Membrane</location>
        <topology evidence="1">Multi-pass membrane protein</topology>
    </subcellularLocation>
</comment>
<evidence type="ECO:0000256" key="4">
    <source>
        <dbReference type="ARBA" id="ARBA00023136"/>
    </source>
</evidence>
<dbReference type="PANTHER" id="PTHR23507:SF39">
    <property type="entry name" value="GH23453P-RELATED"/>
    <property type="match status" value="1"/>
</dbReference>
<dbReference type="AlphaFoldDB" id="A0AAW2IJ64"/>
<evidence type="ECO:0000313" key="7">
    <source>
        <dbReference type="EMBL" id="KAL0281618.1"/>
    </source>
</evidence>
<keyword evidence="2 6" id="KW-0812">Transmembrane</keyword>
<feature type="transmembrane region" description="Helical" evidence="6">
    <location>
        <begin position="385"/>
        <end position="407"/>
    </location>
</feature>
<keyword evidence="4 6" id="KW-0472">Membrane</keyword>
<feature type="transmembrane region" description="Helical" evidence="6">
    <location>
        <begin position="159"/>
        <end position="185"/>
    </location>
</feature>